<proteinExistence type="predicted"/>
<dbReference type="Proteomes" id="UP001590950">
    <property type="component" value="Unassembled WGS sequence"/>
</dbReference>
<evidence type="ECO:0008006" key="5">
    <source>
        <dbReference type="Google" id="ProtNLM"/>
    </source>
</evidence>
<keyword evidence="4" id="KW-1185">Reference proteome</keyword>
<dbReference type="SUPFAM" id="SSF53474">
    <property type="entry name" value="alpha/beta-Hydrolases"/>
    <property type="match status" value="1"/>
</dbReference>
<keyword evidence="2" id="KW-0732">Signal</keyword>
<evidence type="ECO:0000313" key="4">
    <source>
        <dbReference type="Proteomes" id="UP001590950"/>
    </source>
</evidence>
<dbReference type="EMBL" id="JBEFKJ010000001">
    <property type="protein sequence ID" value="KAL2048320.1"/>
    <property type="molecule type" value="Genomic_DNA"/>
</dbReference>
<evidence type="ECO:0000256" key="1">
    <source>
        <dbReference type="SAM" id="MobiDB-lite"/>
    </source>
</evidence>
<comment type="caution">
    <text evidence="3">The sequence shown here is derived from an EMBL/GenBank/DDBJ whole genome shotgun (WGS) entry which is preliminary data.</text>
</comment>
<gene>
    <name evidence="3" type="ORF">N7G274_000231</name>
</gene>
<evidence type="ECO:0000313" key="3">
    <source>
        <dbReference type="EMBL" id="KAL2048320.1"/>
    </source>
</evidence>
<protein>
    <recommendedName>
        <fullName evidence="5">DUF676 domain-containing protein</fullName>
    </recommendedName>
</protein>
<accession>A0ABR4ARK8</accession>
<feature type="signal peptide" evidence="2">
    <location>
        <begin position="1"/>
        <end position="18"/>
    </location>
</feature>
<feature type="chain" id="PRO_5045752756" description="DUF676 domain-containing protein" evidence="2">
    <location>
        <begin position="19"/>
        <end position="472"/>
    </location>
</feature>
<reference evidence="3 4" key="1">
    <citation type="submission" date="2024-09" db="EMBL/GenBank/DDBJ databases">
        <title>Rethinking Asexuality: The Enigmatic Case of Functional Sexual Genes in Lepraria (Stereocaulaceae).</title>
        <authorList>
            <person name="Doellman M."/>
            <person name="Sun Y."/>
            <person name="Barcenas-Pena A."/>
            <person name="Lumbsch H.T."/>
            <person name="Grewe F."/>
        </authorList>
    </citation>
    <scope>NUCLEOTIDE SEQUENCE [LARGE SCALE GENOMIC DNA]</scope>
    <source>
        <strain evidence="3 4">Mercado 3170</strain>
    </source>
</reference>
<organism evidence="3 4">
    <name type="scientific">Stereocaulon virgatum</name>
    <dbReference type="NCBI Taxonomy" id="373712"/>
    <lineage>
        <taxon>Eukaryota</taxon>
        <taxon>Fungi</taxon>
        <taxon>Dikarya</taxon>
        <taxon>Ascomycota</taxon>
        <taxon>Pezizomycotina</taxon>
        <taxon>Lecanoromycetes</taxon>
        <taxon>OSLEUM clade</taxon>
        <taxon>Lecanoromycetidae</taxon>
        <taxon>Lecanorales</taxon>
        <taxon>Lecanorineae</taxon>
        <taxon>Stereocaulaceae</taxon>
        <taxon>Stereocaulon</taxon>
    </lineage>
</organism>
<dbReference type="Gene3D" id="3.40.50.1820">
    <property type="entry name" value="alpha/beta hydrolase"/>
    <property type="match status" value="1"/>
</dbReference>
<feature type="compositionally biased region" description="Basic and acidic residues" evidence="1">
    <location>
        <begin position="463"/>
        <end position="472"/>
    </location>
</feature>
<dbReference type="PANTHER" id="PTHR47842:SF1">
    <property type="entry name" value="DUF676 DOMAIN-CONTAINING PROTEIN"/>
    <property type="match status" value="1"/>
</dbReference>
<dbReference type="PANTHER" id="PTHR47842">
    <property type="entry name" value="EXPRESSED PROTEIN"/>
    <property type="match status" value="1"/>
</dbReference>
<name>A0ABR4ARK8_9LECA</name>
<feature type="region of interest" description="Disordered" evidence="1">
    <location>
        <begin position="437"/>
        <end position="472"/>
    </location>
</feature>
<dbReference type="InterPro" id="IPR029058">
    <property type="entry name" value="AB_hydrolase_fold"/>
</dbReference>
<evidence type="ECO:0000256" key="2">
    <source>
        <dbReference type="SAM" id="SignalP"/>
    </source>
</evidence>
<sequence length="472" mass="50973">MHRILLLCFIHGFKGGDATFGNFPEHLRALVSHALPNITVKAITYPKFETRGDLKECVERFREWLQNKIIDLEVAASTPSPTIDPSVHTILIGHSMGGIVAAETLLAITSDFPIPTHTNINATDPLPSMATHTGPIPQYSPSGSESPSFMFPYIQGILAFDTPYLGIAPGVIAHGAEQHYKTATTTYSAISEVASAFGYGSSKSSTPTPSKQNSNKLLTQGADAMSASMTAGNPSTAAAPGWQRWGKYAMFAGAASAVVAGGAAAYVKRDTITEGWSFIGSHLEFVGCLAKGQELKSRLERVLHLHQTRSVGFANLITVLGRGAPSERKEGTSVAGGFVEIGAVEGTTPSERTFCTVPKSERNRRFFLKAKNDKATDEINAHMFMFSAKENPAYFLLGEKARDLIVDFVQPEKSMWYKESETDAGRMEMMTDVDLGVEEEGSCRSKPVPEPGLGAAESNVWAEEEKGMAEKR</sequence>